<dbReference type="Gene3D" id="4.10.240.10">
    <property type="entry name" value="Zn(2)-C6 fungal-type DNA-binding domain"/>
    <property type="match status" value="1"/>
</dbReference>
<feature type="region of interest" description="Disordered" evidence="3">
    <location>
        <begin position="1012"/>
        <end position="1039"/>
    </location>
</feature>
<reference evidence="5 6" key="1">
    <citation type="submission" date="2015-03" db="EMBL/GenBank/DDBJ databases">
        <title>RNA-seq based gene annotation and comparative genomics of four Zymoseptoria species reveal species-specific pathogenicity related genes and transposable element activity.</title>
        <authorList>
            <person name="Grandaubert J."/>
            <person name="Bhattacharyya A."/>
            <person name="Stukenbrock E.H."/>
        </authorList>
    </citation>
    <scope>NUCLEOTIDE SEQUENCE [LARGE SCALE GENOMIC DNA]</scope>
    <source>
        <strain evidence="5 6">Zb18110</strain>
    </source>
</reference>
<feature type="compositionally biased region" description="Low complexity" evidence="3">
    <location>
        <begin position="118"/>
        <end position="129"/>
    </location>
</feature>
<dbReference type="GO" id="GO:0003677">
    <property type="term" value="F:DNA binding"/>
    <property type="evidence" value="ECO:0007669"/>
    <property type="project" value="InterPro"/>
</dbReference>
<evidence type="ECO:0000256" key="2">
    <source>
        <dbReference type="ARBA" id="ARBA00023242"/>
    </source>
</evidence>
<evidence type="ECO:0000256" key="3">
    <source>
        <dbReference type="SAM" id="MobiDB-lite"/>
    </source>
</evidence>
<dbReference type="SMART" id="SM00906">
    <property type="entry name" value="Fungal_trans"/>
    <property type="match status" value="1"/>
</dbReference>
<dbReference type="PANTHER" id="PTHR47783:SF1">
    <property type="entry name" value="ZN(II)2CYS6 TRANSCRIPTION FACTOR (EUROFUNG)"/>
    <property type="match status" value="1"/>
</dbReference>
<dbReference type="CDD" id="cd00067">
    <property type="entry name" value="GAL4"/>
    <property type="match status" value="1"/>
</dbReference>
<feature type="region of interest" description="Disordered" evidence="3">
    <location>
        <begin position="73"/>
        <end position="145"/>
    </location>
</feature>
<dbReference type="EMBL" id="LAFY01000295">
    <property type="protein sequence ID" value="KJY01090.1"/>
    <property type="molecule type" value="Genomic_DNA"/>
</dbReference>
<evidence type="ECO:0000313" key="6">
    <source>
        <dbReference type="Proteomes" id="UP000033647"/>
    </source>
</evidence>
<dbReference type="Pfam" id="PF00172">
    <property type="entry name" value="Zn_clus"/>
    <property type="match status" value="1"/>
</dbReference>
<feature type="compositionally biased region" description="Polar residues" evidence="3">
    <location>
        <begin position="933"/>
        <end position="943"/>
    </location>
</feature>
<dbReference type="SMART" id="SM00066">
    <property type="entry name" value="GAL4"/>
    <property type="match status" value="1"/>
</dbReference>
<dbReference type="Pfam" id="PF04082">
    <property type="entry name" value="Fungal_trans"/>
    <property type="match status" value="1"/>
</dbReference>
<feature type="region of interest" description="Disordered" evidence="3">
    <location>
        <begin position="842"/>
        <end position="964"/>
    </location>
</feature>
<dbReference type="InterPro" id="IPR001138">
    <property type="entry name" value="Zn2Cys6_DnaBD"/>
</dbReference>
<feature type="region of interest" description="Disordered" evidence="3">
    <location>
        <begin position="1"/>
        <end position="20"/>
    </location>
</feature>
<feature type="region of interest" description="Disordered" evidence="3">
    <location>
        <begin position="761"/>
        <end position="812"/>
    </location>
</feature>
<feature type="compositionally biased region" description="Polar residues" evidence="3">
    <location>
        <begin position="890"/>
        <end position="926"/>
    </location>
</feature>
<keyword evidence="1" id="KW-0479">Metal-binding</keyword>
<name>A0A0F4GUI6_9PEZI</name>
<dbReference type="GO" id="GO:0008270">
    <property type="term" value="F:zinc ion binding"/>
    <property type="evidence" value="ECO:0007669"/>
    <property type="project" value="InterPro"/>
</dbReference>
<feature type="domain" description="Zn(2)-C6 fungal-type" evidence="4">
    <location>
        <begin position="42"/>
        <end position="70"/>
    </location>
</feature>
<protein>
    <submittedName>
        <fullName evidence="5">Transcription factor C6 like protein</fullName>
    </submittedName>
</protein>
<accession>A0A0F4GUI6</accession>
<dbReference type="InterPro" id="IPR036864">
    <property type="entry name" value="Zn2-C6_fun-type_DNA-bd_sf"/>
</dbReference>
<comment type="caution">
    <text evidence="5">The sequence shown here is derived from an EMBL/GenBank/DDBJ whole genome shotgun (WGS) entry which is preliminary data.</text>
</comment>
<dbReference type="GO" id="GO:0000981">
    <property type="term" value="F:DNA-binding transcription factor activity, RNA polymerase II-specific"/>
    <property type="evidence" value="ECO:0007669"/>
    <property type="project" value="InterPro"/>
</dbReference>
<feature type="compositionally biased region" description="Polar residues" evidence="3">
    <location>
        <begin position="9"/>
        <end position="20"/>
    </location>
</feature>
<dbReference type="PANTHER" id="PTHR47783">
    <property type="entry name" value="ZN(II)2CYS6 TRANSCRIPTION FACTOR (EUROFUNG)-RELATED"/>
    <property type="match status" value="1"/>
</dbReference>
<feature type="compositionally biased region" description="Polar residues" evidence="3">
    <location>
        <begin position="645"/>
        <end position="671"/>
    </location>
</feature>
<feature type="compositionally biased region" description="Polar residues" evidence="3">
    <location>
        <begin position="855"/>
        <end position="866"/>
    </location>
</feature>
<keyword evidence="6" id="KW-1185">Reference proteome</keyword>
<dbReference type="PROSITE" id="PS50048">
    <property type="entry name" value="ZN2_CY6_FUNGAL_2"/>
    <property type="match status" value="1"/>
</dbReference>
<feature type="compositionally biased region" description="Polar residues" evidence="3">
    <location>
        <begin position="786"/>
        <end position="796"/>
    </location>
</feature>
<gene>
    <name evidence="5" type="ORF">TI39_contig303g00034</name>
</gene>
<dbReference type="STRING" id="1047168.A0A0F4GUI6"/>
<dbReference type="SUPFAM" id="SSF57701">
    <property type="entry name" value="Zn2/Cys6 DNA-binding domain"/>
    <property type="match status" value="1"/>
</dbReference>
<keyword evidence="2" id="KW-0539">Nucleus</keyword>
<proteinExistence type="predicted"/>
<feature type="region of interest" description="Disordered" evidence="3">
    <location>
        <begin position="645"/>
        <end position="679"/>
    </location>
</feature>
<dbReference type="OrthoDB" id="2354469at2759"/>
<evidence type="ECO:0000313" key="5">
    <source>
        <dbReference type="EMBL" id="KJY01090.1"/>
    </source>
</evidence>
<feature type="compositionally biased region" description="Basic residues" evidence="3">
    <location>
        <begin position="104"/>
        <end position="117"/>
    </location>
</feature>
<evidence type="ECO:0000259" key="4">
    <source>
        <dbReference type="PROSITE" id="PS50048"/>
    </source>
</evidence>
<sequence length="1039" mass="113329">MEYQIPHPSHTSAQQPQQQPKALRFVTNYGAPHPKRRRIGAACMTCRKRKTACSGERPSCDTCRQGKLQCAGYASETGGKPGHKRNDSDVGVTKPVQDLEQHTEKRRSRSPSTHAHRTSAAARSPRAAAYGRTQTVDVERSQESLFSGPRNRMPYFRWLGPTAIMPGFKQMVVKVKRSDTDVGRSTDGGSVRSPPALSVMQDSERKTATSSTTPAGADLEGRTPLNLPFYDTSPMPPSELITHLAKTFFTHLGCNYPFLQRERFMRDLEEKQVDAILVDAVCALSARFSTHSLLTQAGSDVGTAASPAEYGHAFAQRAKVALIDTFACPSVAAAQAALLLAYNEFGEQRDSGLWMYLGISIRLAQDLGLHKLEGLQYVGRDGPTPKMAKHEAFKPTTATLDTISSEAMPATSAAKGNEQTTDGAVAISETRAVEQERVDTFWAIFFLDRVISSGTGRRGTLRDKDIEISFPSMDETTKDPDWPSPFPALIRIVHLYGRVADLLNSITKPSDVTTDTPKRLAAMESQVTAFYQGLKPRLHFDAVNFQYYMKAGEGTNFVLLHFWFHMLIVLLHRPTLFKTFDARILQLFPNSQQLSMSSAKTIADILSYSQLMDAKASLGNPFTTQPIYIAACAFLKETVEQTATSNGVSRATSPSRSNHNTSDSATSTHGTPSDASKKMSISAIASNDSPKSRPPTSVGVEQRSQLAKHTLLATAASQHYQLCYKALQSLETYWAGTKYILTILDQKFEGVEDPLLYTTEEGECSMEQPQPQPSFTSPGWRRRTSSEANAQASFSSPFWPPKGFGRVPESPGGVDANKAIGWTLTGTMDSSSTNLAWHYASGDRRDPNLDPRLLGTSQQESASGAMTAQYAKHTRMEPTSSQRLLERQKLGQSAVQTLKPNEAAVQNGSSMGFDSSFDKQSNSQSLGKPIVSNYLQPSMQPPSTAGGISGTLQPSYASPGTFLDNGGQSGGLSMNFLPNDMMIESQDVDMSMLGLDMMPWFDSFPTDDMMGNGFGYEATNSTHGGAEHPGNGSSERQAP</sequence>
<feature type="compositionally biased region" description="Polar residues" evidence="3">
    <location>
        <begin position="767"/>
        <end position="777"/>
    </location>
</feature>
<dbReference type="InterPro" id="IPR007219">
    <property type="entry name" value="XnlR_reg_dom"/>
</dbReference>
<dbReference type="GO" id="GO:0006351">
    <property type="term" value="P:DNA-templated transcription"/>
    <property type="evidence" value="ECO:0007669"/>
    <property type="project" value="InterPro"/>
</dbReference>
<dbReference type="AlphaFoldDB" id="A0A0F4GUI6"/>
<organism evidence="5 6">
    <name type="scientific">Zymoseptoria brevis</name>
    <dbReference type="NCBI Taxonomy" id="1047168"/>
    <lineage>
        <taxon>Eukaryota</taxon>
        <taxon>Fungi</taxon>
        <taxon>Dikarya</taxon>
        <taxon>Ascomycota</taxon>
        <taxon>Pezizomycotina</taxon>
        <taxon>Dothideomycetes</taxon>
        <taxon>Dothideomycetidae</taxon>
        <taxon>Mycosphaerellales</taxon>
        <taxon>Mycosphaerellaceae</taxon>
        <taxon>Zymoseptoria</taxon>
    </lineage>
</organism>
<feature type="region of interest" description="Disordered" evidence="3">
    <location>
        <begin position="179"/>
        <end position="223"/>
    </location>
</feature>
<dbReference type="Proteomes" id="UP000033647">
    <property type="component" value="Unassembled WGS sequence"/>
</dbReference>
<dbReference type="CDD" id="cd12148">
    <property type="entry name" value="fungal_TF_MHR"/>
    <property type="match status" value="1"/>
</dbReference>
<evidence type="ECO:0000256" key="1">
    <source>
        <dbReference type="ARBA" id="ARBA00022723"/>
    </source>
</evidence>
<dbReference type="PROSITE" id="PS00463">
    <property type="entry name" value="ZN2_CY6_FUNGAL_1"/>
    <property type="match status" value="1"/>
</dbReference>